<name>A0A8E0S5A8_9TREM</name>
<reference evidence="2" key="1">
    <citation type="submission" date="2019-05" db="EMBL/GenBank/DDBJ databases">
        <title>Annotation for the trematode Fasciolopsis buski.</title>
        <authorList>
            <person name="Choi Y.-J."/>
        </authorList>
    </citation>
    <scope>NUCLEOTIDE SEQUENCE</scope>
    <source>
        <strain evidence="2">HT</strain>
        <tissue evidence="2">Whole worm</tissue>
    </source>
</reference>
<evidence type="ECO:0000313" key="3">
    <source>
        <dbReference type="Proteomes" id="UP000728185"/>
    </source>
</evidence>
<evidence type="ECO:0000313" key="2">
    <source>
        <dbReference type="EMBL" id="KAA0198329.1"/>
    </source>
</evidence>
<keyword evidence="3" id="KW-1185">Reference proteome</keyword>
<organism evidence="2 3">
    <name type="scientific">Fasciolopsis buskii</name>
    <dbReference type="NCBI Taxonomy" id="27845"/>
    <lineage>
        <taxon>Eukaryota</taxon>
        <taxon>Metazoa</taxon>
        <taxon>Spiralia</taxon>
        <taxon>Lophotrochozoa</taxon>
        <taxon>Platyhelminthes</taxon>
        <taxon>Trematoda</taxon>
        <taxon>Digenea</taxon>
        <taxon>Plagiorchiida</taxon>
        <taxon>Echinostomata</taxon>
        <taxon>Echinostomatoidea</taxon>
        <taxon>Fasciolidae</taxon>
        <taxon>Fasciolopsis</taxon>
    </lineage>
</organism>
<dbReference type="OrthoDB" id="10014002at2759"/>
<accession>A0A8E0S5A8</accession>
<dbReference type="EMBL" id="LUCM01001813">
    <property type="protein sequence ID" value="KAA0198329.1"/>
    <property type="molecule type" value="Genomic_DNA"/>
</dbReference>
<sequence>MENDTVESKTEVVKVDEELTGRMDDAESDLDNFKQQVLKTFKELESRLNRMADDQFEQQRRSIDDVRDEMRQSFVTMHETLTNMKSVLENKIRMSEEGLHLELAQLRKLVVLV</sequence>
<feature type="coiled-coil region" evidence="1">
    <location>
        <begin position="16"/>
        <end position="54"/>
    </location>
</feature>
<dbReference type="AlphaFoldDB" id="A0A8E0S5A8"/>
<protein>
    <submittedName>
        <fullName evidence="2">Subfamily M23B non-peptidase ue (M23 family)</fullName>
    </submittedName>
</protein>
<dbReference type="Proteomes" id="UP000728185">
    <property type="component" value="Unassembled WGS sequence"/>
</dbReference>
<evidence type="ECO:0000256" key="1">
    <source>
        <dbReference type="SAM" id="Coils"/>
    </source>
</evidence>
<proteinExistence type="predicted"/>
<comment type="caution">
    <text evidence="2">The sequence shown here is derived from an EMBL/GenBank/DDBJ whole genome shotgun (WGS) entry which is preliminary data.</text>
</comment>
<gene>
    <name evidence="2" type="ORF">FBUS_02366</name>
</gene>
<keyword evidence="1" id="KW-0175">Coiled coil</keyword>